<proteinExistence type="predicted"/>
<dbReference type="SUPFAM" id="SSF53756">
    <property type="entry name" value="UDP-Glycosyltransferase/glycogen phosphorylase"/>
    <property type="match status" value="1"/>
</dbReference>
<keyword evidence="3" id="KW-1185">Reference proteome</keyword>
<dbReference type="Pfam" id="PF00534">
    <property type="entry name" value="Glycos_transf_1"/>
    <property type="match status" value="1"/>
</dbReference>
<dbReference type="InterPro" id="IPR001296">
    <property type="entry name" value="Glyco_trans_1"/>
</dbReference>
<dbReference type="RefSeq" id="WP_377711926.1">
    <property type="nucleotide sequence ID" value="NZ_JBHSMP010000016.1"/>
</dbReference>
<evidence type="ECO:0000259" key="1">
    <source>
        <dbReference type="Pfam" id="PF00534"/>
    </source>
</evidence>
<evidence type="ECO:0000313" key="3">
    <source>
        <dbReference type="Proteomes" id="UP001596103"/>
    </source>
</evidence>
<dbReference type="PANTHER" id="PTHR46660:SF2">
    <property type="entry name" value="GLYCOSYLTRANSFERASE 1 DOMAIN-CONTAINING PROTEIN 1"/>
    <property type="match status" value="1"/>
</dbReference>
<dbReference type="InterPro" id="IPR027627">
    <property type="entry name" value="Glycosyltransferase_put"/>
</dbReference>
<dbReference type="NCBIfam" id="TIGR04348">
    <property type="entry name" value="selenoneine biosynthesis selenosugar synthase SenB"/>
    <property type="match status" value="1"/>
</dbReference>
<protein>
    <submittedName>
        <fullName evidence="2">Selenoneine biosynthesis selenosugar synthase SenB</fullName>
    </submittedName>
</protein>
<accession>A0ABW0JA85</accession>
<dbReference type="InterPro" id="IPR052622">
    <property type="entry name" value="Glycosyltransferase_G1"/>
</dbReference>
<feature type="domain" description="Glycosyl transferase family 1" evidence="1">
    <location>
        <begin position="152"/>
        <end position="304"/>
    </location>
</feature>
<dbReference type="PANTHER" id="PTHR46660">
    <property type="match status" value="1"/>
</dbReference>
<sequence>MRPPMARIHIASPALRSANNGNWQTAHRWFQFLQTACDVTLSAEWPPEDHRHAPPDCLIALHARRSAPSIARFADACQDRPLVVVLTGTDLYRDIRVDASARRSLDLATHLVVLQEEGLAEMTAAHRAKCRVIYQSAPAHKHDVAATRKRRTFDVVLVGHMREEKDPQTPMRALDWLPDDSPVRLIHIGKALADEYRLAAQALQARAWPTVARYVWYEGLPHAATLRHIAGAQAMIISSVMEGGANVIIEAVNAGVPVLASHIPGNIGMLGRDYEGYFPAGDDRALARLLERVSSDGDFLAKLQLQCARRAPLFAPEREQANVLALVEDALASRPAVDPR</sequence>
<name>A0ABW0JA85_9BURK</name>
<dbReference type="EMBL" id="JBHSMP010000016">
    <property type="protein sequence ID" value="MFC5429899.1"/>
    <property type="molecule type" value="Genomic_DNA"/>
</dbReference>
<dbReference type="Gene3D" id="3.40.50.2000">
    <property type="entry name" value="Glycogen Phosphorylase B"/>
    <property type="match status" value="2"/>
</dbReference>
<evidence type="ECO:0000313" key="2">
    <source>
        <dbReference type="EMBL" id="MFC5429899.1"/>
    </source>
</evidence>
<organism evidence="2 3">
    <name type="scientific">Paraburkholderia denitrificans</name>
    <dbReference type="NCBI Taxonomy" id="694025"/>
    <lineage>
        <taxon>Bacteria</taxon>
        <taxon>Pseudomonadati</taxon>
        <taxon>Pseudomonadota</taxon>
        <taxon>Betaproteobacteria</taxon>
        <taxon>Burkholderiales</taxon>
        <taxon>Burkholderiaceae</taxon>
        <taxon>Paraburkholderia</taxon>
    </lineage>
</organism>
<comment type="caution">
    <text evidence="2">The sequence shown here is derived from an EMBL/GenBank/DDBJ whole genome shotgun (WGS) entry which is preliminary data.</text>
</comment>
<gene>
    <name evidence="2" type="primary">senB</name>
    <name evidence="2" type="ORF">ACFPTO_13980</name>
</gene>
<reference evidence="3" key="1">
    <citation type="journal article" date="2019" name="Int. J. Syst. Evol. Microbiol.">
        <title>The Global Catalogue of Microorganisms (GCM) 10K type strain sequencing project: providing services to taxonomists for standard genome sequencing and annotation.</title>
        <authorList>
            <consortium name="The Broad Institute Genomics Platform"/>
            <consortium name="The Broad Institute Genome Sequencing Center for Infectious Disease"/>
            <person name="Wu L."/>
            <person name="Ma J."/>
        </authorList>
    </citation>
    <scope>NUCLEOTIDE SEQUENCE [LARGE SCALE GENOMIC DNA]</scope>
    <source>
        <strain evidence="3">CCUG 56042</strain>
    </source>
</reference>
<dbReference type="Proteomes" id="UP001596103">
    <property type="component" value="Unassembled WGS sequence"/>
</dbReference>